<name>A0A2U2J8G5_9FLAO</name>
<protein>
    <recommendedName>
        <fullName evidence="2">Scaffold protein Nfu/NifU N-terminal domain-containing protein</fullName>
    </recommendedName>
</protein>
<dbReference type="PANTHER" id="PTHR11178:SF1">
    <property type="entry name" value="NFU1 IRON-SULFUR CLUSTER SCAFFOLD HOMOLOG, MITOCHONDRIAL"/>
    <property type="match status" value="1"/>
</dbReference>
<evidence type="ECO:0000313" key="3">
    <source>
        <dbReference type="EMBL" id="PWG04630.1"/>
    </source>
</evidence>
<feature type="domain" description="Scaffold protein Nfu/NifU N-terminal" evidence="2">
    <location>
        <begin position="110"/>
        <end position="196"/>
    </location>
</feature>
<dbReference type="Gene3D" id="3.30.1370.70">
    <property type="entry name" value="Scaffold protein Nfu/NifU, N-terminal domain"/>
    <property type="match status" value="2"/>
</dbReference>
<dbReference type="InterPro" id="IPR001075">
    <property type="entry name" value="NIF_FeS_clus_asmbl_NifU_C"/>
</dbReference>
<dbReference type="Pfam" id="PF01106">
    <property type="entry name" value="NifU"/>
    <property type="match status" value="1"/>
</dbReference>
<comment type="similarity">
    <text evidence="1">Belongs to the NifU family.</text>
</comment>
<accession>A0A2U2J8G5</accession>
<comment type="caution">
    <text evidence="3">The sequence shown here is derived from an EMBL/GenBank/DDBJ whole genome shotgun (WGS) entry which is preliminary data.</text>
</comment>
<gene>
    <name evidence="3" type="ORF">DIS07_11845</name>
</gene>
<dbReference type="GO" id="GO:0051536">
    <property type="term" value="F:iron-sulfur cluster binding"/>
    <property type="evidence" value="ECO:0007669"/>
    <property type="project" value="InterPro"/>
</dbReference>
<dbReference type="InterPro" id="IPR014824">
    <property type="entry name" value="Nfu/NifU_N"/>
</dbReference>
<dbReference type="EMBL" id="QFFG01000005">
    <property type="protein sequence ID" value="PWG04630.1"/>
    <property type="molecule type" value="Genomic_DNA"/>
</dbReference>
<dbReference type="OrthoDB" id="9796965at2"/>
<dbReference type="Pfam" id="PF08712">
    <property type="entry name" value="Nfu_N"/>
    <property type="match status" value="2"/>
</dbReference>
<reference evidence="3 4" key="1">
    <citation type="submission" date="2018-05" db="EMBL/GenBank/DDBJ databases">
        <title>Polaribacter aquimarinus sp. nov., isolated from sediment in a sediment of sea.</title>
        <authorList>
            <person name="Lu D."/>
        </authorList>
    </citation>
    <scope>NUCLEOTIDE SEQUENCE [LARGE SCALE GENOMIC DNA]</scope>
    <source>
        <strain evidence="3 4">ZY113</strain>
    </source>
</reference>
<dbReference type="SMART" id="SM00932">
    <property type="entry name" value="Nfu_N"/>
    <property type="match status" value="2"/>
</dbReference>
<dbReference type="RefSeq" id="WP_109405470.1">
    <property type="nucleotide sequence ID" value="NZ_QFFG01000005.1"/>
</dbReference>
<organism evidence="3 4">
    <name type="scientific">Polaribacter aquimarinus</name>
    <dbReference type="NCBI Taxonomy" id="2100726"/>
    <lineage>
        <taxon>Bacteria</taxon>
        <taxon>Pseudomonadati</taxon>
        <taxon>Bacteroidota</taxon>
        <taxon>Flavobacteriia</taxon>
        <taxon>Flavobacteriales</taxon>
        <taxon>Flavobacteriaceae</taxon>
    </lineage>
</organism>
<proteinExistence type="inferred from homology"/>
<evidence type="ECO:0000256" key="1">
    <source>
        <dbReference type="ARBA" id="ARBA00006420"/>
    </source>
</evidence>
<dbReference type="InterPro" id="IPR034904">
    <property type="entry name" value="FSCA_dom_sf"/>
</dbReference>
<evidence type="ECO:0000313" key="4">
    <source>
        <dbReference type="Proteomes" id="UP000245670"/>
    </source>
</evidence>
<dbReference type="GO" id="GO:0016226">
    <property type="term" value="P:iron-sulfur cluster assembly"/>
    <property type="evidence" value="ECO:0007669"/>
    <property type="project" value="InterPro"/>
</dbReference>
<dbReference type="Proteomes" id="UP000245670">
    <property type="component" value="Unassembled WGS sequence"/>
</dbReference>
<feature type="domain" description="Scaffold protein Nfu/NifU N-terminal" evidence="2">
    <location>
        <begin position="6"/>
        <end position="92"/>
    </location>
</feature>
<dbReference type="SUPFAM" id="SSF117916">
    <property type="entry name" value="Fe-S cluster assembly (FSCA) domain-like"/>
    <property type="match status" value="1"/>
</dbReference>
<dbReference type="SUPFAM" id="SSF110836">
    <property type="entry name" value="Hypothetical protein SAV1430"/>
    <property type="match status" value="2"/>
</dbReference>
<dbReference type="GO" id="GO:0005506">
    <property type="term" value="F:iron ion binding"/>
    <property type="evidence" value="ECO:0007669"/>
    <property type="project" value="InterPro"/>
</dbReference>
<keyword evidence="4" id="KW-1185">Reference proteome</keyword>
<dbReference type="InterPro" id="IPR036498">
    <property type="entry name" value="Nfu/NifU_N_sf"/>
</dbReference>
<sequence length="302" mass="33789">MQEVKITVQETTNNTIIKFNTNTILINGGSYEYSNIDDAKNSPLAQQLFYLPFVKKVFITANFIAVQRFDIVEWSDVQDEVASQLESYLNDDGVVVNEETRTSKKEAIEVYAEVTPNPSVMKFGTNKSLTQRDVEYKNIDEASKSSPLAQAIFNFPFVKEVFISDNYVSITKYDMVEWNEVFAEVRTFIREYLVSGKTIIQELPNQEKEDSSNKVEQPSIKLEGISAQIVDILDEYIKPAVAGDGGNIAFRSYDETNKVVSVILQGACSGCPSSTATLKNGIENLLKEMLPNQINEVVAING</sequence>
<dbReference type="Gene3D" id="3.30.300.130">
    <property type="entry name" value="Fe-S cluster assembly (FSCA)"/>
    <property type="match status" value="1"/>
</dbReference>
<evidence type="ECO:0000259" key="2">
    <source>
        <dbReference type="SMART" id="SM00932"/>
    </source>
</evidence>
<dbReference type="PANTHER" id="PTHR11178">
    <property type="entry name" value="IRON-SULFUR CLUSTER SCAFFOLD PROTEIN NFU-RELATED"/>
    <property type="match status" value="1"/>
</dbReference>
<dbReference type="AlphaFoldDB" id="A0A2U2J8G5"/>